<protein>
    <submittedName>
        <fullName evidence="1">Uncharacterized protein</fullName>
    </submittedName>
</protein>
<reference evidence="2 3" key="1">
    <citation type="submission" date="2018-11" db="EMBL/GenBank/DDBJ databases">
        <title>Haplotype-resolved cattle genomes.</title>
        <authorList>
            <person name="Low W.Y."/>
            <person name="Tearle R."/>
            <person name="Bickhart D.M."/>
            <person name="Rosen B.D."/>
            <person name="Koren S."/>
            <person name="Rhie A."/>
            <person name="Hiendleder S."/>
            <person name="Phillippy A.M."/>
            <person name="Smith T.P.L."/>
            <person name="Williams J.L."/>
        </authorList>
    </citation>
    <scope>NUCLEOTIDE SEQUENCE [LARGE SCALE GENOMIC DNA]</scope>
</reference>
<dbReference type="Ensembl" id="ENSBIXT00000010791.1">
    <property type="protein sequence ID" value="ENSBIXP00000028277.1"/>
    <property type="gene ID" value="ENSBIXG00000000296.1"/>
</dbReference>
<accession>A0A4W2GY56</accession>
<keyword evidence="2" id="KW-1185">Reference proteome</keyword>
<evidence type="ECO:0000313" key="2">
    <source>
        <dbReference type="Proteomes" id="UP000314981"/>
    </source>
</evidence>
<dbReference type="Proteomes" id="UP000429181">
    <property type="component" value="Chromosome 19"/>
</dbReference>
<name>A0A4W2GY56_BOBOX</name>
<dbReference type="AlphaFoldDB" id="A0A4W2GY56"/>
<dbReference type="Ensembl" id="ENSBIXT00005037038.1">
    <property type="protein sequence ID" value="ENSBIXP00005022596.1"/>
    <property type="gene ID" value="ENSBIXG00005025438.1"/>
</dbReference>
<evidence type="ECO:0000313" key="1">
    <source>
        <dbReference type="Ensembl" id="ENSBIXP00005022596.1"/>
    </source>
</evidence>
<dbReference type="Proteomes" id="UP000314981">
    <property type="component" value="Chromosome 19"/>
</dbReference>
<organism evidence="1 3">
    <name type="scientific">Bos indicus x Bos taurus</name>
    <name type="common">Hybrid cattle</name>
    <dbReference type="NCBI Taxonomy" id="30522"/>
    <lineage>
        <taxon>Eukaryota</taxon>
        <taxon>Metazoa</taxon>
        <taxon>Chordata</taxon>
        <taxon>Craniata</taxon>
        <taxon>Vertebrata</taxon>
        <taxon>Euteleostomi</taxon>
        <taxon>Mammalia</taxon>
        <taxon>Eutheria</taxon>
        <taxon>Laurasiatheria</taxon>
        <taxon>Artiodactyla</taxon>
        <taxon>Ruminantia</taxon>
        <taxon>Pecora</taxon>
        <taxon>Bovidae</taxon>
        <taxon>Bovinae</taxon>
        <taxon>Bos</taxon>
    </lineage>
</organism>
<proteinExistence type="predicted"/>
<evidence type="ECO:0000313" key="3">
    <source>
        <dbReference type="Proteomes" id="UP000429181"/>
    </source>
</evidence>
<sequence>MESQLARLLLLMPLQLYHLPPPLPLQSVTLHARSLDASPCCPVLLCFSRYCTFRLKMFYFFVFVPYVLFV</sequence>
<reference evidence="1" key="2">
    <citation type="submission" date="2025-05" db="UniProtKB">
        <authorList>
            <consortium name="Ensembl"/>
        </authorList>
    </citation>
    <scope>IDENTIFICATION</scope>
</reference>